<dbReference type="Proteomes" id="UP000002051">
    <property type="component" value="Unassembled WGS sequence"/>
</dbReference>
<proteinExistence type="predicted"/>
<dbReference type="EMBL" id="KL402882">
    <property type="protein sequence ID" value="KEH16515.1"/>
    <property type="molecule type" value="Genomic_DNA"/>
</dbReference>
<dbReference type="EnsemblPlants" id="KEH16515">
    <property type="protein sequence ID" value="KEH16515"/>
    <property type="gene ID" value="MTR_0157s0040"/>
</dbReference>
<gene>
    <name evidence="1" type="ORF">MTR_0157s0040</name>
</gene>
<reference evidence="2" key="3">
    <citation type="submission" date="2015-06" db="UniProtKB">
        <authorList>
            <consortium name="EnsemblPlants"/>
        </authorList>
    </citation>
    <scope>IDENTIFICATION</scope>
    <source>
        <strain evidence="2">cv. Jemalong A17</strain>
    </source>
</reference>
<dbReference type="HOGENOM" id="CLU_1838138_0_0_1"/>
<organism evidence="1 3">
    <name type="scientific">Medicago truncatula</name>
    <name type="common">Barrel medic</name>
    <name type="synonym">Medicago tribuloides</name>
    <dbReference type="NCBI Taxonomy" id="3880"/>
    <lineage>
        <taxon>Eukaryota</taxon>
        <taxon>Viridiplantae</taxon>
        <taxon>Streptophyta</taxon>
        <taxon>Embryophyta</taxon>
        <taxon>Tracheophyta</taxon>
        <taxon>Spermatophyta</taxon>
        <taxon>Magnoliopsida</taxon>
        <taxon>eudicotyledons</taxon>
        <taxon>Gunneridae</taxon>
        <taxon>Pentapetalae</taxon>
        <taxon>rosids</taxon>
        <taxon>fabids</taxon>
        <taxon>Fabales</taxon>
        <taxon>Fabaceae</taxon>
        <taxon>Papilionoideae</taxon>
        <taxon>50 kb inversion clade</taxon>
        <taxon>NPAAA clade</taxon>
        <taxon>Hologalegina</taxon>
        <taxon>IRL clade</taxon>
        <taxon>Trifolieae</taxon>
        <taxon>Medicago</taxon>
    </lineage>
</organism>
<evidence type="ECO:0000313" key="2">
    <source>
        <dbReference type="EnsemblPlants" id="KEH16515"/>
    </source>
</evidence>
<evidence type="ECO:0000313" key="3">
    <source>
        <dbReference type="Proteomes" id="UP000002051"/>
    </source>
</evidence>
<keyword evidence="3" id="KW-1185">Reference proteome</keyword>
<reference evidence="1 3" key="2">
    <citation type="journal article" date="2014" name="BMC Genomics">
        <title>An improved genome release (version Mt4.0) for the model legume Medicago truncatula.</title>
        <authorList>
            <person name="Tang H."/>
            <person name="Krishnakumar V."/>
            <person name="Bidwell S."/>
            <person name="Rosen B."/>
            <person name="Chan A."/>
            <person name="Zhou S."/>
            <person name="Gentzbittel L."/>
            <person name="Childs K.L."/>
            <person name="Yandell M."/>
            <person name="Gundlach H."/>
            <person name="Mayer K.F."/>
            <person name="Schwartz D.C."/>
            <person name="Town C.D."/>
        </authorList>
    </citation>
    <scope>GENOME REANNOTATION</scope>
    <source>
        <strain evidence="1">A17</strain>
        <strain evidence="2 3">cv. Jemalong A17</strain>
    </source>
</reference>
<name>A0A072TSI5_MEDTR</name>
<evidence type="ECO:0000313" key="1">
    <source>
        <dbReference type="EMBL" id="KEH16515.1"/>
    </source>
</evidence>
<sequence>MKYAEMLPTLLKKNLVQTRAPPRVPNKLPTLYRSDCFCAFHQGAPDHDIEHCYALRVEVQKLIEENTWSFEDPNVLLKQPQQQYPAYHPIAAITPVAKIWPQQQDPTTDIDLIPVKCADLLLMLLERNLVHTKASLPVPA</sequence>
<protein>
    <submittedName>
        <fullName evidence="1 2">Uncharacterized protein</fullName>
    </submittedName>
</protein>
<reference evidence="1 3" key="1">
    <citation type="journal article" date="2011" name="Nature">
        <title>The Medicago genome provides insight into the evolution of rhizobial symbioses.</title>
        <authorList>
            <person name="Young N.D."/>
            <person name="Debelle F."/>
            <person name="Oldroyd G.E."/>
            <person name="Geurts R."/>
            <person name="Cannon S.B."/>
            <person name="Udvardi M.K."/>
            <person name="Benedito V.A."/>
            <person name="Mayer K.F."/>
            <person name="Gouzy J."/>
            <person name="Schoof H."/>
            <person name="Van de Peer Y."/>
            <person name="Proost S."/>
            <person name="Cook D.R."/>
            <person name="Meyers B.C."/>
            <person name="Spannagl M."/>
            <person name="Cheung F."/>
            <person name="De Mita S."/>
            <person name="Krishnakumar V."/>
            <person name="Gundlach H."/>
            <person name="Zhou S."/>
            <person name="Mudge J."/>
            <person name="Bharti A.K."/>
            <person name="Murray J.D."/>
            <person name="Naoumkina M.A."/>
            <person name="Rosen B."/>
            <person name="Silverstein K.A."/>
            <person name="Tang H."/>
            <person name="Rombauts S."/>
            <person name="Zhao P.X."/>
            <person name="Zhou P."/>
            <person name="Barbe V."/>
            <person name="Bardou P."/>
            <person name="Bechner M."/>
            <person name="Bellec A."/>
            <person name="Berger A."/>
            <person name="Berges H."/>
            <person name="Bidwell S."/>
            <person name="Bisseling T."/>
            <person name="Choisne N."/>
            <person name="Couloux A."/>
            <person name="Denny R."/>
            <person name="Deshpande S."/>
            <person name="Dai X."/>
            <person name="Doyle J.J."/>
            <person name="Dudez A.M."/>
            <person name="Farmer A.D."/>
            <person name="Fouteau S."/>
            <person name="Franken C."/>
            <person name="Gibelin C."/>
            <person name="Gish J."/>
            <person name="Goldstein S."/>
            <person name="Gonzalez A.J."/>
            <person name="Green P.J."/>
            <person name="Hallab A."/>
            <person name="Hartog M."/>
            <person name="Hua A."/>
            <person name="Humphray S.J."/>
            <person name="Jeong D.H."/>
            <person name="Jing Y."/>
            <person name="Jocker A."/>
            <person name="Kenton S.M."/>
            <person name="Kim D.J."/>
            <person name="Klee K."/>
            <person name="Lai H."/>
            <person name="Lang C."/>
            <person name="Lin S."/>
            <person name="Macmil S.L."/>
            <person name="Magdelenat G."/>
            <person name="Matthews L."/>
            <person name="McCorrison J."/>
            <person name="Monaghan E.L."/>
            <person name="Mun J.H."/>
            <person name="Najar F.Z."/>
            <person name="Nicholson C."/>
            <person name="Noirot C."/>
            <person name="O'Bleness M."/>
            <person name="Paule C.R."/>
            <person name="Poulain J."/>
            <person name="Prion F."/>
            <person name="Qin B."/>
            <person name="Qu C."/>
            <person name="Retzel E.F."/>
            <person name="Riddle C."/>
            <person name="Sallet E."/>
            <person name="Samain S."/>
            <person name="Samson N."/>
            <person name="Sanders I."/>
            <person name="Saurat O."/>
            <person name="Scarpelli C."/>
            <person name="Schiex T."/>
            <person name="Segurens B."/>
            <person name="Severin A.J."/>
            <person name="Sherrier D.J."/>
            <person name="Shi R."/>
            <person name="Sims S."/>
            <person name="Singer S.R."/>
            <person name="Sinharoy S."/>
            <person name="Sterck L."/>
            <person name="Viollet A."/>
            <person name="Wang B.B."/>
            <person name="Wang K."/>
            <person name="Wang M."/>
            <person name="Wang X."/>
            <person name="Warfsmann J."/>
            <person name="Weissenbach J."/>
            <person name="White D.D."/>
            <person name="White J.D."/>
            <person name="Wiley G.B."/>
            <person name="Wincker P."/>
            <person name="Xing Y."/>
            <person name="Yang L."/>
            <person name="Yao Z."/>
            <person name="Ying F."/>
            <person name="Zhai J."/>
            <person name="Zhou L."/>
            <person name="Zuber A."/>
            <person name="Denarie J."/>
            <person name="Dixon R.A."/>
            <person name="May G.D."/>
            <person name="Schwartz D.C."/>
            <person name="Rogers J."/>
            <person name="Quetier F."/>
            <person name="Town C.D."/>
            <person name="Roe B.A."/>
        </authorList>
    </citation>
    <scope>NUCLEOTIDE SEQUENCE [LARGE SCALE GENOMIC DNA]</scope>
    <source>
        <strain evidence="1">A17</strain>
        <strain evidence="2 3">cv. Jemalong A17</strain>
    </source>
</reference>
<dbReference type="AlphaFoldDB" id="A0A072TSI5"/>
<accession>A0A072TSI5</accession>